<gene>
    <name evidence="1" type="ORF">K1T71_010070</name>
</gene>
<comment type="caution">
    <text evidence="1">The sequence shown here is derived from an EMBL/GenBank/DDBJ whole genome shotgun (WGS) entry which is preliminary data.</text>
</comment>
<accession>A0ACC1CQL8</accession>
<evidence type="ECO:0000313" key="2">
    <source>
        <dbReference type="Proteomes" id="UP000824533"/>
    </source>
</evidence>
<keyword evidence="2" id="KW-1185">Reference proteome</keyword>
<sequence>MSGYLDVKYPFKSNLGLNPFKSWKRQWCILRPSATCSGGSLAVYCSEAGASAGNIDLPATCIVRRAKSRTRPHAFAIFSFEEPRKPRVLLAAQTLQEAQIWMEKIRDLLNGSKYLDPETLLKDSFSATVVATDLSRKSGLNGTETSVCLSRDGVAVSRGHTLATFIPWRCVRRVALAIGDKRTCIISVDSTFQHGGGELKFTSPLASELVAAIRRVLKEMRSDKCAKKLSKSEGDLRSSKCTDSDIGEIRRSSWYSGPSEVSLDDIDLVMSKEWPRIPCGRLSRCSGAGDLAPAHSLLANRQPEVLHSVASLDDSMSDRRSLASIASGIYEEILDLPDKMATQDSLYCKMSKEVPNGLFKLMSAEAGGCEEPMYECVGECVYATIRRAKRRPAARPPPPLPPRLPASSRMNGNGEANVTRHSSLGSLPRVPSIANDLRNTKTLPKPDKSRQGFSVFRKRLKSDSRISSPKSETSKENKDIETKKKKFDFTPTRDIFKSFKVSRKMKNLKITNGLTKGETKSCEFLDETEHIPTSRCSKSVECLEGNDEFVDDFDADLSIDYHDDAVAALSISREIVDLILNHEPLGKVRLKSDENEYMPMSPIAPIIPQPAMEHHYIVMSPRSNVA</sequence>
<reference evidence="1 2" key="1">
    <citation type="journal article" date="2021" name="Front. Genet.">
        <title>Chromosome-Level Genome Assembly Reveals Significant Gene Expansion in the Toll and IMD Signaling Pathways of Dendrolimus kikuchii.</title>
        <authorList>
            <person name="Zhou J."/>
            <person name="Wu P."/>
            <person name="Xiong Z."/>
            <person name="Liu N."/>
            <person name="Zhao N."/>
            <person name="Ji M."/>
            <person name="Qiu Y."/>
            <person name="Yang B."/>
        </authorList>
    </citation>
    <scope>NUCLEOTIDE SEQUENCE [LARGE SCALE GENOMIC DNA]</scope>
    <source>
        <strain evidence="1">Ann1</strain>
    </source>
</reference>
<dbReference type="EMBL" id="CM034404">
    <property type="protein sequence ID" value="KAJ0173924.1"/>
    <property type="molecule type" value="Genomic_DNA"/>
</dbReference>
<proteinExistence type="predicted"/>
<dbReference type="Proteomes" id="UP000824533">
    <property type="component" value="Linkage Group LG18"/>
</dbReference>
<organism evidence="1 2">
    <name type="scientific">Dendrolimus kikuchii</name>
    <dbReference type="NCBI Taxonomy" id="765133"/>
    <lineage>
        <taxon>Eukaryota</taxon>
        <taxon>Metazoa</taxon>
        <taxon>Ecdysozoa</taxon>
        <taxon>Arthropoda</taxon>
        <taxon>Hexapoda</taxon>
        <taxon>Insecta</taxon>
        <taxon>Pterygota</taxon>
        <taxon>Neoptera</taxon>
        <taxon>Endopterygota</taxon>
        <taxon>Lepidoptera</taxon>
        <taxon>Glossata</taxon>
        <taxon>Ditrysia</taxon>
        <taxon>Bombycoidea</taxon>
        <taxon>Lasiocampidae</taxon>
        <taxon>Dendrolimus</taxon>
    </lineage>
</organism>
<name>A0ACC1CQL8_9NEOP</name>
<protein>
    <submittedName>
        <fullName evidence="1">Uncharacterized protein</fullName>
    </submittedName>
</protein>
<evidence type="ECO:0000313" key="1">
    <source>
        <dbReference type="EMBL" id="KAJ0173924.1"/>
    </source>
</evidence>